<dbReference type="GeneID" id="92179128"/>
<dbReference type="Proteomes" id="UP001388673">
    <property type="component" value="Unassembled WGS sequence"/>
</dbReference>
<name>A0AAW0Z3F0_9TREE</name>
<feature type="region of interest" description="Disordered" evidence="1">
    <location>
        <begin position="358"/>
        <end position="415"/>
    </location>
</feature>
<gene>
    <name evidence="2" type="ORF">IAR55_001869</name>
</gene>
<organism evidence="2 3">
    <name type="scientific">Kwoniella newhampshirensis</name>
    <dbReference type="NCBI Taxonomy" id="1651941"/>
    <lineage>
        <taxon>Eukaryota</taxon>
        <taxon>Fungi</taxon>
        <taxon>Dikarya</taxon>
        <taxon>Basidiomycota</taxon>
        <taxon>Agaricomycotina</taxon>
        <taxon>Tremellomycetes</taxon>
        <taxon>Tremellales</taxon>
        <taxon>Cryptococcaceae</taxon>
        <taxon>Kwoniella</taxon>
    </lineage>
</organism>
<feature type="compositionally biased region" description="Basic and acidic residues" evidence="1">
    <location>
        <begin position="394"/>
        <end position="415"/>
    </location>
</feature>
<dbReference type="KEGG" id="kne:92179128"/>
<sequence length="847" mass="95680">MEGGHQLVSNTTSSSDTCHDTDESRKLGPLFVDGAYADVLQAVFDHSQLGDIPALLRVNKHVNSTFTSSSRLQLRYRKAFHALPDWPTTSSNAAKALRTLITHEERLDSLQPSEIRCLHEPHTKVTDTQDGYLLLAEEITKQTPPTNDMPPENAPDGWSVVKMDAEKGWDGKEMGGKLVQGLWKWTTHLKESYESIAMCPEDNILAISRTIDEGPRHDFPPDSPLIIARRIYFYILIPPSGTAPPSNGVFQAPIPHPDVATTFFELLVPARYHLHMSKLLFAPGGRIALALSCPEAPSLSFTAVWDWKKGVSLGRATPTCIAAEIIDFRFLGPFLICSGFRMIEDCFFKEAARRSRTSKYSRSHTSTPKPTYRPKKGYEVRGRIATSSRRKSKSHQDSSHADRDDEENKNHREESTKLACSLDVFRLLPASEGHSPRFRNEDLHLDGSHLCRGAYTWHFDDFPTCDGIASFILPALSSESPFRSQDHLSTFMSAALTMEENFHPVGFDLGVCKAEQLFRRKRKGEDILSFTITGYTWTTDMNIKLANCIGVVDKERLFDFIGDILVQRLLLAREGYNEETLMEALKRMGLDGLMTRPQIRKVIEEYSRFLDNDGWETDDESESPNVKAANCGCPDPTSTQTGDRMPRNFKPPKSSDDTSRHSASHYHLAPIRWFEWWESVSVNFEHDSLPAVYGTRAVTVTFRPPDADDFSEPQSLRVRNFNQHLVRDDPSLPRQILGGWSKTGKDPFSPATNGVITYATRTLECPLAEPIRLPEFHDRTICKVFAEDDKRIDSGGVFKKTEIESNLNFREARRKILLDARRPFQEVYFDGDRIILANSSGVIIMTF</sequence>
<feature type="region of interest" description="Disordered" evidence="1">
    <location>
        <begin position="1"/>
        <end position="21"/>
    </location>
</feature>
<dbReference type="EMBL" id="JBCAWK010000003">
    <property type="protein sequence ID" value="KAK8864619.1"/>
    <property type="molecule type" value="Genomic_DNA"/>
</dbReference>
<reference evidence="2 3" key="1">
    <citation type="journal article" date="2024" name="bioRxiv">
        <title>Comparative genomics of Cryptococcus and Kwoniella reveals pathogenesis evolution and contrasting karyotype dynamics via intercentromeric recombination or chromosome fusion.</title>
        <authorList>
            <person name="Coelho M.A."/>
            <person name="David-Palma M."/>
            <person name="Shea T."/>
            <person name="Bowers K."/>
            <person name="McGinley-Smith S."/>
            <person name="Mohammad A.W."/>
            <person name="Gnirke A."/>
            <person name="Yurkov A.M."/>
            <person name="Nowrousian M."/>
            <person name="Sun S."/>
            <person name="Cuomo C.A."/>
            <person name="Heitman J."/>
        </authorList>
    </citation>
    <scope>NUCLEOTIDE SEQUENCE [LARGE SCALE GENOMIC DNA]</scope>
    <source>
        <strain evidence="2 3">CBS 13917</strain>
    </source>
</reference>
<dbReference type="AlphaFoldDB" id="A0AAW0Z3F0"/>
<evidence type="ECO:0000256" key="1">
    <source>
        <dbReference type="SAM" id="MobiDB-lite"/>
    </source>
</evidence>
<comment type="caution">
    <text evidence="2">The sequence shown here is derived from an EMBL/GenBank/DDBJ whole genome shotgun (WGS) entry which is preliminary data.</text>
</comment>
<feature type="region of interest" description="Disordered" evidence="1">
    <location>
        <begin position="614"/>
        <end position="661"/>
    </location>
</feature>
<proteinExistence type="predicted"/>
<evidence type="ECO:0000313" key="3">
    <source>
        <dbReference type="Proteomes" id="UP001388673"/>
    </source>
</evidence>
<keyword evidence="3" id="KW-1185">Reference proteome</keyword>
<evidence type="ECO:0000313" key="2">
    <source>
        <dbReference type="EMBL" id="KAK8864619.1"/>
    </source>
</evidence>
<accession>A0AAW0Z3F0</accession>
<protein>
    <submittedName>
        <fullName evidence="2">Uncharacterized protein</fullName>
    </submittedName>
</protein>
<dbReference type="RefSeq" id="XP_066804915.1">
    <property type="nucleotide sequence ID" value="XM_066944992.1"/>
</dbReference>